<dbReference type="SMART" id="SM00419">
    <property type="entry name" value="HTH_CRP"/>
    <property type="match status" value="1"/>
</dbReference>
<dbReference type="InterPro" id="IPR012318">
    <property type="entry name" value="HTH_CRP"/>
</dbReference>
<dbReference type="InterPro" id="IPR036388">
    <property type="entry name" value="WH-like_DNA-bd_sf"/>
</dbReference>
<keyword evidence="2" id="KW-0238">DNA-binding</keyword>
<feature type="domain" description="Cyclic nucleotide-binding" evidence="4">
    <location>
        <begin position="13"/>
        <end position="110"/>
    </location>
</feature>
<feature type="domain" description="HTH crp-type" evidence="5">
    <location>
        <begin position="147"/>
        <end position="220"/>
    </location>
</feature>
<evidence type="ECO:0000259" key="4">
    <source>
        <dbReference type="PROSITE" id="PS50042"/>
    </source>
</evidence>
<dbReference type="InterPro" id="IPR000595">
    <property type="entry name" value="cNMP-bd_dom"/>
</dbReference>
<dbReference type="PROSITE" id="PS50042">
    <property type="entry name" value="CNMP_BINDING_3"/>
    <property type="match status" value="1"/>
</dbReference>
<gene>
    <name evidence="6" type="ORF">J2T09_000927</name>
</gene>
<proteinExistence type="predicted"/>
<accession>A0ABT9PNY6</accession>
<dbReference type="PANTHER" id="PTHR24567:SF28">
    <property type="entry name" value="LISTERIOLYSIN REGULATORY PROTEIN"/>
    <property type="match status" value="1"/>
</dbReference>
<dbReference type="SUPFAM" id="SSF51206">
    <property type="entry name" value="cAMP-binding domain-like"/>
    <property type="match status" value="1"/>
</dbReference>
<dbReference type="Gene3D" id="2.60.120.10">
    <property type="entry name" value="Jelly Rolls"/>
    <property type="match status" value="1"/>
</dbReference>
<evidence type="ECO:0000259" key="5">
    <source>
        <dbReference type="PROSITE" id="PS51063"/>
    </source>
</evidence>
<comment type="caution">
    <text evidence="6">The sequence shown here is derived from an EMBL/GenBank/DDBJ whole genome shotgun (WGS) entry which is preliminary data.</text>
</comment>
<dbReference type="InterPro" id="IPR036390">
    <property type="entry name" value="WH_DNA-bd_sf"/>
</dbReference>
<name>A0ABT9PNY6_9HYPH</name>
<dbReference type="InterPro" id="IPR050397">
    <property type="entry name" value="Env_Response_Regulators"/>
</dbReference>
<dbReference type="EMBL" id="JAUSRF010000002">
    <property type="protein sequence ID" value="MDP9836185.1"/>
    <property type="molecule type" value="Genomic_DNA"/>
</dbReference>
<evidence type="ECO:0000256" key="2">
    <source>
        <dbReference type="ARBA" id="ARBA00023125"/>
    </source>
</evidence>
<organism evidence="6 7">
    <name type="scientific">Neorhizobium huautlense</name>
    <dbReference type="NCBI Taxonomy" id="67774"/>
    <lineage>
        <taxon>Bacteria</taxon>
        <taxon>Pseudomonadati</taxon>
        <taxon>Pseudomonadota</taxon>
        <taxon>Alphaproteobacteria</taxon>
        <taxon>Hyphomicrobiales</taxon>
        <taxon>Rhizobiaceae</taxon>
        <taxon>Rhizobium/Agrobacterium group</taxon>
        <taxon>Neorhizobium</taxon>
    </lineage>
</organism>
<evidence type="ECO:0000313" key="7">
    <source>
        <dbReference type="Proteomes" id="UP001241472"/>
    </source>
</evidence>
<dbReference type="CDD" id="cd00092">
    <property type="entry name" value="HTH_CRP"/>
    <property type="match status" value="1"/>
</dbReference>
<dbReference type="PANTHER" id="PTHR24567">
    <property type="entry name" value="CRP FAMILY TRANSCRIPTIONAL REGULATORY PROTEIN"/>
    <property type="match status" value="1"/>
</dbReference>
<keyword evidence="1" id="KW-0805">Transcription regulation</keyword>
<evidence type="ECO:0000256" key="3">
    <source>
        <dbReference type="ARBA" id="ARBA00023163"/>
    </source>
</evidence>
<protein>
    <submittedName>
        <fullName evidence="6">CRP-like cAMP-binding protein</fullName>
    </submittedName>
</protein>
<dbReference type="InterPro" id="IPR014710">
    <property type="entry name" value="RmlC-like_jellyroll"/>
</dbReference>
<evidence type="ECO:0000256" key="1">
    <source>
        <dbReference type="ARBA" id="ARBA00023015"/>
    </source>
</evidence>
<dbReference type="Pfam" id="PF13545">
    <property type="entry name" value="HTH_Crp_2"/>
    <property type="match status" value="1"/>
</dbReference>
<reference evidence="6 7" key="1">
    <citation type="submission" date="2023-07" db="EMBL/GenBank/DDBJ databases">
        <title>Sorghum-associated microbial communities from plants grown in Nebraska, USA.</title>
        <authorList>
            <person name="Schachtman D."/>
        </authorList>
    </citation>
    <scope>NUCLEOTIDE SEQUENCE [LARGE SCALE GENOMIC DNA]</scope>
    <source>
        <strain evidence="6 7">DS1307</strain>
    </source>
</reference>
<dbReference type="InterPro" id="IPR018490">
    <property type="entry name" value="cNMP-bd_dom_sf"/>
</dbReference>
<dbReference type="SUPFAM" id="SSF46785">
    <property type="entry name" value="Winged helix' DNA-binding domain"/>
    <property type="match status" value="1"/>
</dbReference>
<dbReference type="CDD" id="cd00038">
    <property type="entry name" value="CAP_ED"/>
    <property type="match status" value="1"/>
</dbReference>
<dbReference type="Gene3D" id="1.10.10.10">
    <property type="entry name" value="Winged helix-like DNA-binding domain superfamily/Winged helix DNA-binding domain"/>
    <property type="match status" value="1"/>
</dbReference>
<keyword evidence="7" id="KW-1185">Reference proteome</keyword>
<dbReference type="Proteomes" id="UP001241472">
    <property type="component" value="Unassembled WGS sequence"/>
</dbReference>
<dbReference type="SMART" id="SM00100">
    <property type="entry name" value="cNMP"/>
    <property type="match status" value="1"/>
</dbReference>
<dbReference type="PRINTS" id="PR00034">
    <property type="entry name" value="HTHCRP"/>
</dbReference>
<dbReference type="Pfam" id="PF00027">
    <property type="entry name" value="cNMP_binding"/>
    <property type="match status" value="1"/>
</dbReference>
<evidence type="ECO:0000313" key="6">
    <source>
        <dbReference type="EMBL" id="MDP9836185.1"/>
    </source>
</evidence>
<keyword evidence="3" id="KW-0804">Transcription</keyword>
<sequence>MKLDIGLVKHLPLFADMADGDIEVMLSHAVSRRIAVGDAVFDQGSPASHFFLLLNGRLKVSQVTPQGEQVIVRMVNPGDLFGIAKALQRTDYPGTALCVSEAVALCWPMDLWSQMIEQNPRLAVTAMTAIGQRLQEAHTRIREISTEDVERRVAHAVLRLSEQAGREEGDGLRIDFPITRQDIAELTGTTLHTVSRILSAWEGRGLVTGGRQKLLVRDVARLRALAENEKSA</sequence>
<dbReference type="PROSITE" id="PS51063">
    <property type="entry name" value="HTH_CRP_2"/>
    <property type="match status" value="1"/>
</dbReference>